<keyword evidence="2" id="KW-1185">Reference proteome</keyword>
<reference evidence="1 2" key="1">
    <citation type="journal article" date="2012" name="Stand. Genomic Sci.">
        <title>Genome sequence of the orange-pigmented seawater bacterium Owenweeksia hongkongensis type strain (UST20020801(T)).</title>
        <authorList>
            <person name="Riedel T."/>
            <person name="Held B."/>
            <person name="Nolan M."/>
            <person name="Lucas S."/>
            <person name="Lapidus A."/>
            <person name="Tice H."/>
            <person name="Del Rio T.G."/>
            <person name="Cheng J.F."/>
            <person name="Han C."/>
            <person name="Tapia R."/>
            <person name="Goodwin L.A."/>
            <person name="Pitluck S."/>
            <person name="Liolios K."/>
            <person name="Mavromatis K."/>
            <person name="Pagani I."/>
            <person name="Ivanova N."/>
            <person name="Mikhailova N."/>
            <person name="Pati A."/>
            <person name="Chen A."/>
            <person name="Palaniappan K."/>
            <person name="Rohde M."/>
            <person name="Tindall B.J."/>
            <person name="Detter J.C."/>
            <person name="Goker M."/>
            <person name="Woyke T."/>
            <person name="Bristow J."/>
            <person name="Eisen J.A."/>
            <person name="Markowitz V."/>
            <person name="Hugenholtz P."/>
            <person name="Klenk H.P."/>
            <person name="Kyrpides N.C."/>
        </authorList>
    </citation>
    <scope>NUCLEOTIDE SEQUENCE</scope>
    <source>
        <strain evidence="2">DSM 17368 / JCM 12287 / NRRL B-23963</strain>
    </source>
</reference>
<gene>
    <name evidence="1" type="ordered locus">Oweho_3338</name>
</gene>
<dbReference type="PROSITE" id="PS51257">
    <property type="entry name" value="PROKAR_LIPOPROTEIN"/>
    <property type="match status" value="1"/>
</dbReference>
<sequence length="288" mass="32892">MSLLMKNILYIVLTLTIFACTKHEIEEVSGNQAPGEILVTQAMKDAYINRLYISLTGRKPTSAEFSLARKGLGNLAGTPARGVVIDQIFSKEDYTIRLYDIARGDYLESLDTALIRSDYQQVINALQTATGPAREYYLHAERVLKAMLEIPAGLLDETINITEMYRRVVDNIYYDDINMGSENYVVATFQNFLFRYPTNVELENGTNMVDGTPSSLFLKAGNSKQDFIDIFFDSDDYAEGLVINLYRKYLFREPTTTEMFIDTDLFIANGDYRELQKKILTSDEYFFN</sequence>
<dbReference type="EMBL" id="CP003156">
    <property type="protein sequence ID" value="AEV34289.1"/>
    <property type="molecule type" value="Genomic_DNA"/>
</dbReference>
<name>G8R4X5_OWEHD</name>
<evidence type="ECO:0000313" key="1">
    <source>
        <dbReference type="EMBL" id="AEV34289.1"/>
    </source>
</evidence>
<dbReference type="KEGG" id="oho:Oweho_3338"/>
<accession>G8R4X5</accession>
<dbReference type="AlphaFoldDB" id="G8R4X5"/>
<proteinExistence type="predicted"/>
<dbReference type="STRING" id="926562.Oweho_3338"/>
<protein>
    <submittedName>
        <fullName evidence="1">Uncharacterized protein</fullName>
    </submittedName>
</protein>
<dbReference type="HOGENOM" id="CLU_965912_0_0_10"/>
<evidence type="ECO:0000313" key="2">
    <source>
        <dbReference type="Proteomes" id="UP000005631"/>
    </source>
</evidence>
<dbReference type="Proteomes" id="UP000005631">
    <property type="component" value="Chromosome"/>
</dbReference>
<organism evidence="1 2">
    <name type="scientific">Owenweeksia hongkongensis (strain DSM 17368 / CIP 108786 / JCM 12287 / NRRL B-23963 / UST20020801)</name>
    <dbReference type="NCBI Taxonomy" id="926562"/>
    <lineage>
        <taxon>Bacteria</taxon>
        <taxon>Pseudomonadati</taxon>
        <taxon>Bacteroidota</taxon>
        <taxon>Flavobacteriia</taxon>
        <taxon>Flavobacteriales</taxon>
        <taxon>Owenweeksiaceae</taxon>
        <taxon>Owenweeksia</taxon>
    </lineage>
</organism>